<dbReference type="AlphaFoldDB" id="A0A0P1ATT1"/>
<dbReference type="GeneID" id="36396131"/>
<evidence type="ECO:0000313" key="1">
    <source>
        <dbReference type="EMBL" id="CEG44736.1"/>
    </source>
</evidence>
<dbReference type="STRING" id="4781.A0A0P1ATT1"/>
<organism evidence="1 2">
    <name type="scientific">Plasmopara halstedii</name>
    <name type="common">Downy mildew of sunflower</name>
    <dbReference type="NCBI Taxonomy" id="4781"/>
    <lineage>
        <taxon>Eukaryota</taxon>
        <taxon>Sar</taxon>
        <taxon>Stramenopiles</taxon>
        <taxon>Oomycota</taxon>
        <taxon>Peronosporomycetes</taxon>
        <taxon>Peronosporales</taxon>
        <taxon>Peronosporaceae</taxon>
        <taxon>Plasmopara</taxon>
    </lineage>
</organism>
<accession>A0A0P1ATT1</accession>
<name>A0A0P1ATT1_PLAHL</name>
<keyword evidence="2" id="KW-1185">Reference proteome</keyword>
<protein>
    <submittedName>
        <fullName evidence="1">Uncharacterized protein</fullName>
    </submittedName>
</protein>
<dbReference type="EMBL" id="CCYD01001336">
    <property type="protein sequence ID" value="CEG44736.1"/>
    <property type="molecule type" value="Genomic_DNA"/>
</dbReference>
<evidence type="ECO:0000313" key="2">
    <source>
        <dbReference type="Proteomes" id="UP000054928"/>
    </source>
</evidence>
<reference evidence="2" key="1">
    <citation type="submission" date="2014-09" db="EMBL/GenBank/DDBJ databases">
        <authorList>
            <person name="Sharma Rahul"/>
            <person name="Thines Marco"/>
        </authorList>
    </citation>
    <scope>NUCLEOTIDE SEQUENCE [LARGE SCALE GENOMIC DNA]</scope>
</reference>
<dbReference type="RefSeq" id="XP_024581105.1">
    <property type="nucleotide sequence ID" value="XM_024730871.1"/>
</dbReference>
<dbReference type="Proteomes" id="UP000054928">
    <property type="component" value="Unassembled WGS sequence"/>
</dbReference>
<proteinExistence type="predicted"/>
<sequence length="117" mass="13324">MNAEQIEYEALAKPGHDSDWVGTIRLDGDSEGKAKLWKLLASEFRIIWHVSLTGGALTAQFGEKYALYAANNLEFNHPTSFCQVDDDEDDSKIRARAFTYNDEILRSRKTRGIRKQT</sequence>